<feature type="transmembrane region" description="Helical" evidence="8">
    <location>
        <begin position="164"/>
        <end position="185"/>
    </location>
</feature>
<keyword evidence="4" id="KW-1003">Cell membrane</keyword>
<proteinExistence type="inferred from homology"/>
<evidence type="ECO:0000256" key="5">
    <source>
        <dbReference type="ARBA" id="ARBA00022692"/>
    </source>
</evidence>
<evidence type="ECO:0000256" key="8">
    <source>
        <dbReference type="RuleBase" id="RU363032"/>
    </source>
</evidence>
<dbReference type="GO" id="GO:0005886">
    <property type="term" value="C:plasma membrane"/>
    <property type="evidence" value="ECO:0007669"/>
    <property type="project" value="UniProtKB-SubCell"/>
</dbReference>
<evidence type="ECO:0000256" key="4">
    <source>
        <dbReference type="ARBA" id="ARBA00022475"/>
    </source>
</evidence>
<dbReference type="InterPro" id="IPR051322">
    <property type="entry name" value="AA_ABC_Transporter_Permease"/>
</dbReference>
<dbReference type="InterPro" id="IPR035906">
    <property type="entry name" value="MetI-like_sf"/>
</dbReference>
<organism evidence="10 11">
    <name type="scientific">Pisciglobus halotolerans</name>
    <dbReference type="NCBI Taxonomy" id="745365"/>
    <lineage>
        <taxon>Bacteria</taxon>
        <taxon>Bacillati</taxon>
        <taxon>Bacillota</taxon>
        <taxon>Bacilli</taxon>
        <taxon>Lactobacillales</taxon>
        <taxon>Carnobacteriaceae</taxon>
    </lineage>
</organism>
<feature type="transmembrane region" description="Helical" evidence="8">
    <location>
        <begin position="35"/>
        <end position="57"/>
    </location>
</feature>
<dbReference type="InterPro" id="IPR000515">
    <property type="entry name" value="MetI-like"/>
</dbReference>
<keyword evidence="5 8" id="KW-0812">Transmembrane</keyword>
<reference evidence="10 11" key="1">
    <citation type="submission" date="2016-10" db="EMBL/GenBank/DDBJ databases">
        <authorList>
            <person name="de Groot N.N."/>
        </authorList>
    </citation>
    <scope>NUCLEOTIDE SEQUENCE [LARGE SCALE GENOMIC DNA]</scope>
    <source>
        <strain evidence="10 11">DSM 27630</strain>
    </source>
</reference>
<keyword evidence="11" id="KW-1185">Reference proteome</keyword>
<comment type="subcellular location">
    <subcellularLocation>
        <location evidence="1 8">Cell membrane</location>
        <topology evidence="1 8">Multi-pass membrane protein</topology>
    </subcellularLocation>
</comment>
<evidence type="ECO:0000313" key="10">
    <source>
        <dbReference type="EMBL" id="SFH65084.1"/>
    </source>
</evidence>
<dbReference type="SUPFAM" id="SSF161098">
    <property type="entry name" value="MetI-like"/>
    <property type="match status" value="1"/>
</dbReference>
<evidence type="ECO:0000256" key="2">
    <source>
        <dbReference type="ARBA" id="ARBA00007069"/>
    </source>
</evidence>
<evidence type="ECO:0000256" key="7">
    <source>
        <dbReference type="ARBA" id="ARBA00023136"/>
    </source>
</evidence>
<evidence type="ECO:0000259" key="9">
    <source>
        <dbReference type="PROSITE" id="PS50928"/>
    </source>
</evidence>
<feature type="domain" description="ABC transmembrane type-1" evidence="9">
    <location>
        <begin position="31"/>
        <end position="225"/>
    </location>
</feature>
<comment type="similarity">
    <text evidence="2">Belongs to the binding-protein-dependent transport system permease family. CysTW subfamily.</text>
</comment>
<feature type="transmembrane region" description="Helical" evidence="8">
    <location>
        <begin position="205"/>
        <end position="225"/>
    </location>
</feature>
<dbReference type="Gene3D" id="1.10.3720.10">
    <property type="entry name" value="MetI-like"/>
    <property type="match status" value="1"/>
</dbReference>
<keyword evidence="3 8" id="KW-0813">Transport</keyword>
<dbReference type="Pfam" id="PF00528">
    <property type="entry name" value="BPD_transp_1"/>
    <property type="match status" value="1"/>
</dbReference>
<dbReference type="GO" id="GO:0048473">
    <property type="term" value="P:D-methionine transmembrane transport"/>
    <property type="evidence" value="ECO:0007669"/>
    <property type="project" value="TreeGrafter"/>
</dbReference>
<evidence type="ECO:0000256" key="3">
    <source>
        <dbReference type="ARBA" id="ARBA00022448"/>
    </source>
</evidence>
<sequence>MMLQFNVLAASILSQYTDFEEIDWNKMWEATKETLFMTVGSVIIVFILGLAIGLILYETSNQHSLAANITYRVVSILVNVFRSIPFIILIVLLIPVTKQLLDTMVGPKAALPALIVSSAPFYARLVETGFREIDKGVVEAVESMGANKWQVIFKVLIPESLPSIAAGITTTTISLVGFTAMAAVIGAGGLGNMAYLDGFQRNKPAVTLAATVIILIIVFLIQGIGDRIVRRVDKR</sequence>
<gene>
    <name evidence="10" type="ORF">SAMN04489868_10911</name>
</gene>
<dbReference type="Proteomes" id="UP000198668">
    <property type="component" value="Unassembled WGS sequence"/>
</dbReference>
<dbReference type="PROSITE" id="PS50928">
    <property type="entry name" value="ABC_TM1"/>
    <property type="match status" value="1"/>
</dbReference>
<dbReference type="AlphaFoldDB" id="A0A1I3BS13"/>
<evidence type="ECO:0000313" key="11">
    <source>
        <dbReference type="Proteomes" id="UP000198668"/>
    </source>
</evidence>
<dbReference type="PANTHER" id="PTHR30450:SF1">
    <property type="entry name" value="D-METHIONINE TRANSPORT SYSTEM PERMEASE PROTEIN METI-RELATED"/>
    <property type="match status" value="1"/>
</dbReference>
<evidence type="ECO:0000256" key="6">
    <source>
        <dbReference type="ARBA" id="ARBA00022989"/>
    </source>
</evidence>
<dbReference type="EMBL" id="FOQE01000009">
    <property type="protein sequence ID" value="SFH65084.1"/>
    <property type="molecule type" value="Genomic_DNA"/>
</dbReference>
<dbReference type="FunFam" id="1.10.3720.10:FF:000002">
    <property type="entry name" value="D-methionine ABC transporter permease MetI"/>
    <property type="match status" value="1"/>
</dbReference>
<dbReference type="PANTHER" id="PTHR30450">
    <property type="entry name" value="ABC TRANSPORTER PERMEASE"/>
    <property type="match status" value="1"/>
</dbReference>
<evidence type="ECO:0000256" key="1">
    <source>
        <dbReference type="ARBA" id="ARBA00004651"/>
    </source>
</evidence>
<name>A0A1I3BS13_9LACT</name>
<feature type="transmembrane region" description="Helical" evidence="8">
    <location>
        <begin position="69"/>
        <end position="97"/>
    </location>
</feature>
<dbReference type="CDD" id="cd06261">
    <property type="entry name" value="TM_PBP2"/>
    <property type="match status" value="1"/>
</dbReference>
<dbReference type="RefSeq" id="WP_425439016.1">
    <property type="nucleotide sequence ID" value="NZ_FOQE01000009.1"/>
</dbReference>
<keyword evidence="7 8" id="KW-0472">Membrane</keyword>
<protein>
    <submittedName>
        <fullName evidence="10">D-methionine transport system permease protein</fullName>
    </submittedName>
</protein>
<accession>A0A1I3BS13</accession>
<keyword evidence="6 8" id="KW-1133">Transmembrane helix</keyword>